<feature type="transmembrane region" description="Helical" evidence="9">
    <location>
        <begin position="21"/>
        <end position="42"/>
    </location>
</feature>
<dbReference type="GO" id="GO:0005886">
    <property type="term" value="C:plasma membrane"/>
    <property type="evidence" value="ECO:0007669"/>
    <property type="project" value="UniProtKB-SubCell"/>
</dbReference>
<comment type="similarity">
    <text evidence="2">Belongs to the autoinducer-2 exporter (AI-2E) (TC 2.A.86) family.</text>
</comment>
<proteinExistence type="inferred from homology"/>
<feature type="transmembrane region" description="Helical" evidence="9">
    <location>
        <begin position="230"/>
        <end position="256"/>
    </location>
</feature>
<evidence type="ECO:0000256" key="4">
    <source>
        <dbReference type="ARBA" id="ARBA00022475"/>
    </source>
</evidence>
<dbReference type="PANTHER" id="PTHR21716:SF53">
    <property type="entry name" value="PERMEASE PERM-RELATED"/>
    <property type="match status" value="1"/>
</dbReference>
<feature type="transmembrane region" description="Helical" evidence="9">
    <location>
        <begin position="48"/>
        <end position="70"/>
    </location>
</feature>
<dbReference type="InterPro" id="IPR002549">
    <property type="entry name" value="AI-2E-like"/>
</dbReference>
<feature type="transmembrane region" description="Helical" evidence="9">
    <location>
        <begin position="163"/>
        <end position="185"/>
    </location>
</feature>
<comment type="subcellular location">
    <subcellularLocation>
        <location evidence="1">Cell membrane</location>
        <topology evidence="1">Multi-pass membrane protein</topology>
    </subcellularLocation>
</comment>
<evidence type="ECO:0000256" key="9">
    <source>
        <dbReference type="SAM" id="Phobius"/>
    </source>
</evidence>
<feature type="transmembrane region" description="Helical" evidence="9">
    <location>
        <begin position="82"/>
        <end position="104"/>
    </location>
</feature>
<name>A0AB38YBP6_9GAMM</name>
<gene>
    <name evidence="10" type="ORF">NFC81_08725</name>
</gene>
<evidence type="ECO:0000256" key="6">
    <source>
        <dbReference type="ARBA" id="ARBA00022989"/>
    </source>
</evidence>
<feature type="transmembrane region" description="Helical" evidence="9">
    <location>
        <begin position="328"/>
        <end position="355"/>
    </location>
</feature>
<sequence>MSHEKKMSIDFAPAQKQLLRYTILALSAVTLLGTVVFVLWVLGKVIGFLHLLVFPLAIGGLLALILFPVIELFEHRLRMNRLAAVISLFVVLFALCVTVLVLVLPAAVYQGSQFIESIPAMAERGYSSLTTRFPRALPMLENALAEMDVQSMLPGAEATVDRVFVYIGFLVGLGFVPLYLFFALLSGHHLKASARGMLFVLSPKSQNDVLYHGQLFVDYLTAFFRGQLTIALIMGVMMAIGFTVVGLEAAIYFGLALGLLNIVPYLGFMVGTFTVLPVAYFQPDGSTQLVLLVMVVIAVTQLVESMFLTPKIMADRSGLHPALVVISILFWGTVFGGVVGMILAVPLTAFLVTVVEHTKSRFNRQHNRQDVPEIQTSKLPPN</sequence>
<evidence type="ECO:0000256" key="8">
    <source>
        <dbReference type="SAM" id="MobiDB-lite"/>
    </source>
</evidence>
<evidence type="ECO:0000256" key="7">
    <source>
        <dbReference type="ARBA" id="ARBA00023136"/>
    </source>
</evidence>
<evidence type="ECO:0000256" key="5">
    <source>
        <dbReference type="ARBA" id="ARBA00022692"/>
    </source>
</evidence>
<reference evidence="10" key="1">
    <citation type="submission" date="2022-07" db="EMBL/GenBank/DDBJ databases">
        <title>Complete genome sequence of Salinispirillum sp. LH10-3-1 capable of multiple carbohydrate inversion isolated from a soda lake.</title>
        <authorList>
            <person name="Liu J."/>
            <person name="Zhai Y."/>
            <person name="Zhang H."/>
            <person name="Yang H."/>
            <person name="Qu J."/>
            <person name="Li J."/>
        </authorList>
    </citation>
    <scope>NUCLEOTIDE SEQUENCE</scope>
    <source>
        <strain evidence="10">LH 10-3-1</strain>
    </source>
</reference>
<feature type="transmembrane region" description="Helical" evidence="9">
    <location>
        <begin position="289"/>
        <end position="308"/>
    </location>
</feature>
<keyword evidence="4" id="KW-1003">Cell membrane</keyword>
<keyword evidence="7 9" id="KW-0472">Membrane</keyword>
<keyword evidence="5 9" id="KW-0812">Transmembrane</keyword>
<feature type="region of interest" description="Disordered" evidence="8">
    <location>
        <begin position="363"/>
        <end position="382"/>
    </location>
</feature>
<keyword evidence="3" id="KW-0813">Transport</keyword>
<evidence type="ECO:0000256" key="2">
    <source>
        <dbReference type="ARBA" id="ARBA00009773"/>
    </source>
</evidence>
<keyword evidence="6 9" id="KW-1133">Transmembrane helix</keyword>
<organism evidence="10">
    <name type="scientific">Salinispirillum sp. LH 10-3-1</name>
    <dbReference type="NCBI Taxonomy" id="2952525"/>
    <lineage>
        <taxon>Bacteria</taxon>
        <taxon>Pseudomonadati</taxon>
        <taxon>Pseudomonadota</taxon>
        <taxon>Gammaproteobacteria</taxon>
        <taxon>Oceanospirillales</taxon>
        <taxon>Saccharospirillaceae</taxon>
        <taxon>Salinispirillum</taxon>
    </lineage>
</organism>
<dbReference type="Pfam" id="PF01594">
    <property type="entry name" value="AI-2E_transport"/>
    <property type="match status" value="1"/>
</dbReference>
<evidence type="ECO:0000313" key="10">
    <source>
        <dbReference type="EMBL" id="WLD56814.1"/>
    </source>
</evidence>
<feature type="transmembrane region" description="Helical" evidence="9">
    <location>
        <begin position="262"/>
        <end position="282"/>
    </location>
</feature>
<evidence type="ECO:0000256" key="3">
    <source>
        <dbReference type="ARBA" id="ARBA00022448"/>
    </source>
</evidence>
<dbReference type="PANTHER" id="PTHR21716">
    <property type="entry name" value="TRANSMEMBRANE PROTEIN"/>
    <property type="match status" value="1"/>
</dbReference>
<protein>
    <submittedName>
        <fullName evidence="10">AI-2E family transporter</fullName>
    </submittedName>
</protein>
<dbReference type="EMBL" id="CP101717">
    <property type="protein sequence ID" value="WLD56814.1"/>
    <property type="molecule type" value="Genomic_DNA"/>
</dbReference>
<dbReference type="AlphaFoldDB" id="A0AB38YBP6"/>
<dbReference type="RefSeq" id="WP_304994098.1">
    <property type="nucleotide sequence ID" value="NZ_CP101717.1"/>
</dbReference>
<evidence type="ECO:0000256" key="1">
    <source>
        <dbReference type="ARBA" id="ARBA00004651"/>
    </source>
</evidence>
<accession>A0AB38YBP6</accession>